<evidence type="ECO:0000313" key="2">
    <source>
        <dbReference type="Proteomes" id="UP000070260"/>
    </source>
</evidence>
<sequence>MVNKKYNLFLAPQFNKLTNGAKLRVDLLGDIKIKDIPELKGFTIKYVTKGYEDLVKQGNLLVPRKVRYIEIFKK</sequence>
<proteinExistence type="predicted"/>
<name>A0A127EFT0_CLOPF</name>
<organism evidence="1 2">
    <name type="scientific">Clostridium perfringens</name>
    <dbReference type="NCBI Taxonomy" id="1502"/>
    <lineage>
        <taxon>Bacteria</taxon>
        <taxon>Bacillati</taxon>
        <taxon>Bacillota</taxon>
        <taxon>Clostridia</taxon>
        <taxon>Eubacteriales</taxon>
        <taxon>Clostridiaceae</taxon>
        <taxon>Clostridium</taxon>
    </lineage>
</organism>
<dbReference type="AlphaFoldDB" id="A0A127EFT0"/>
<dbReference type="EMBL" id="CP010994">
    <property type="protein sequence ID" value="AMN34806.1"/>
    <property type="molecule type" value="Genomic_DNA"/>
</dbReference>
<reference evidence="1 2" key="1">
    <citation type="journal article" date="2016" name="PLoS ONE">
        <title>Plasmid Characterization and Chromosome Analysis of Two netF+ Clostridium perfringens Isolates Associated with Foal and Canine Necrotizing Enteritis.</title>
        <authorList>
            <person name="Mehdizadeh Gohari I."/>
            <person name="Kropinski A.M."/>
            <person name="Weese S.J."/>
            <person name="Parreira V.R."/>
            <person name="Whitehead A.E."/>
            <person name="Boerlin P."/>
            <person name="Prescott J.F."/>
        </authorList>
    </citation>
    <scope>NUCLEOTIDE SEQUENCE [LARGE SCALE GENOMIC DNA]</scope>
    <source>
        <strain evidence="1 2">JP838</strain>
    </source>
</reference>
<dbReference type="RefSeq" id="WP_061426497.1">
    <property type="nucleotide sequence ID" value="NZ_CATNZO010000001.1"/>
</dbReference>
<accession>A0A127EFT0</accession>
<dbReference type="PATRIC" id="fig|1502.177.peg.635"/>
<dbReference type="OrthoDB" id="9935573at2"/>
<protein>
    <submittedName>
        <fullName evidence="1">Uncharacterized protein</fullName>
    </submittedName>
</protein>
<dbReference type="Proteomes" id="UP000070260">
    <property type="component" value="Chromosome"/>
</dbReference>
<evidence type="ECO:0000313" key="1">
    <source>
        <dbReference type="EMBL" id="AMN34806.1"/>
    </source>
</evidence>
<gene>
    <name evidence="1" type="ORF">JFP838_03240</name>
</gene>